<proteinExistence type="inferred from homology"/>
<evidence type="ECO:0000256" key="4">
    <source>
        <dbReference type="SAM" id="SignalP"/>
    </source>
</evidence>
<dbReference type="AlphaFoldDB" id="A0AA38III2"/>
<dbReference type="GO" id="GO:0046872">
    <property type="term" value="F:metal ion binding"/>
    <property type="evidence" value="ECO:0007669"/>
    <property type="project" value="InterPro"/>
</dbReference>
<accession>A0AA38III2</accession>
<dbReference type="GO" id="GO:0006309">
    <property type="term" value="P:apoptotic DNA fragmentation"/>
    <property type="evidence" value="ECO:0007669"/>
    <property type="project" value="TreeGrafter"/>
</dbReference>
<dbReference type="EMBL" id="JALNTZ010000004">
    <property type="protein sequence ID" value="KAJ3656590.1"/>
    <property type="molecule type" value="Genomic_DNA"/>
</dbReference>
<dbReference type="GO" id="GO:0004521">
    <property type="term" value="F:RNA endonuclease activity"/>
    <property type="evidence" value="ECO:0007669"/>
    <property type="project" value="TreeGrafter"/>
</dbReference>
<reference evidence="6" key="1">
    <citation type="journal article" date="2023" name="G3 (Bethesda)">
        <title>Whole genome assemblies of Zophobas morio and Tenebrio molitor.</title>
        <authorList>
            <person name="Kaur S."/>
            <person name="Stinson S.A."/>
            <person name="diCenzo G.C."/>
        </authorList>
    </citation>
    <scope>NUCLEOTIDE SEQUENCE</scope>
    <source>
        <strain evidence="6">QUZm001</strain>
    </source>
</reference>
<dbReference type="PANTHER" id="PTHR13966:SF17">
    <property type="entry name" value="ENDONUCLEASE-RELATED"/>
    <property type="match status" value="1"/>
</dbReference>
<evidence type="ECO:0000256" key="1">
    <source>
        <dbReference type="ARBA" id="ARBA00010052"/>
    </source>
</evidence>
<name>A0AA38III2_9CUCU</name>
<evidence type="ECO:0000256" key="2">
    <source>
        <dbReference type="ARBA" id="ARBA00022722"/>
    </source>
</evidence>
<dbReference type="InterPro" id="IPR044925">
    <property type="entry name" value="His-Me_finger_sf"/>
</dbReference>
<sequence>MLNERSFTSATVAVFLFIATYIPENIAQNGPRPCSIDVPSGALSFLIVDEKYQFPKVHEGNFIYVEHNAATYWACPGGQFSTPGYNVNGQVANCRDTTHYNGQFQPLTYKNLTCILIDKTRPDLAEIYDNPNIQCEGYSRRAEVGYNINRGFARVLVICYQMDEGIPLYTKYTITKWTRLLEDYQPPPSNYFFAGDLISGDVTHVYSDVKAAFQELGVSQYINETYFLQRGQLASSDELFYPFQKDATYNLANVAPQWNTFDESNWHILEQAVIDLVANEDVGDNATVLTGTLKVATLNDQNGVPVELYLQDGRFPVPRWFWKMVYLPDLQFGAIFFGYNNIYDSKIKVDAEFLKEICTVDTLESIRSSWSLQLIDNNVATNGFIYACALKPDQIIEPLVREIVTNTLDEFGTRNVEVFAKRTK</sequence>
<keyword evidence="7" id="KW-1185">Reference proteome</keyword>
<dbReference type="SMART" id="SM00892">
    <property type="entry name" value="Endonuclease_NS"/>
    <property type="match status" value="1"/>
</dbReference>
<comment type="caution">
    <text evidence="6">The sequence shown here is derived from an EMBL/GenBank/DDBJ whole genome shotgun (WGS) entry which is preliminary data.</text>
</comment>
<evidence type="ECO:0000313" key="6">
    <source>
        <dbReference type="EMBL" id="KAJ3656590.1"/>
    </source>
</evidence>
<dbReference type="GO" id="GO:0005743">
    <property type="term" value="C:mitochondrial inner membrane"/>
    <property type="evidence" value="ECO:0007669"/>
    <property type="project" value="TreeGrafter"/>
</dbReference>
<dbReference type="Gene3D" id="3.40.570.10">
    <property type="entry name" value="Extracellular Endonuclease, subunit A"/>
    <property type="match status" value="1"/>
</dbReference>
<dbReference type="PANTHER" id="PTHR13966">
    <property type="entry name" value="ENDONUCLEASE RELATED"/>
    <property type="match status" value="1"/>
</dbReference>
<evidence type="ECO:0000259" key="5">
    <source>
        <dbReference type="SMART" id="SM00892"/>
    </source>
</evidence>
<dbReference type="InterPro" id="IPR040255">
    <property type="entry name" value="Non-specific_endonuclease"/>
</dbReference>
<evidence type="ECO:0000256" key="3">
    <source>
        <dbReference type="ARBA" id="ARBA00022759"/>
    </source>
</evidence>
<feature type="signal peptide" evidence="4">
    <location>
        <begin position="1"/>
        <end position="27"/>
    </location>
</feature>
<organism evidence="6 7">
    <name type="scientific">Zophobas morio</name>
    <dbReference type="NCBI Taxonomy" id="2755281"/>
    <lineage>
        <taxon>Eukaryota</taxon>
        <taxon>Metazoa</taxon>
        <taxon>Ecdysozoa</taxon>
        <taxon>Arthropoda</taxon>
        <taxon>Hexapoda</taxon>
        <taxon>Insecta</taxon>
        <taxon>Pterygota</taxon>
        <taxon>Neoptera</taxon>
        <taxon>Endopterygota</taxon>
        <taxon>Coleoptera</taxon>
        <taxon>Polyphaga</taxon>
        <taxon>Cucujiformia</taxon>
        <taxon>Tenebrionidae</taxon>
        <taxon>Zophobas</taxon>
    </lineage>
</organism>
<comment type="similarity">
    <text evidence="1">Belongs to the DNA/RNA non-specific endonuclease family.</text>
</comment>
<dbReference type="Pfam" id="PF01223">
    <property type="entry name" value="Endonuclease_NS"/>
    <property type="match status" value="1"/>
</dbReference>
<feature type="domain" description="DNA/RNA non-specific endonuclease/pyrophosphatase/phosphodiesterase" evidence="5">
    <location>
        <begin position="152"/>
        <end position="393"/>
    </location>
</feature>
<keyword evidence="3" id="KW-0255">Endonuclease</keyword>
<dbReference type="Proteomes" id="UP001168821">
    <property type="component" value="Unassembled WGS sequence"/>
</dbReference>
<protein>
    <recommendedName>
        <fullName evidence="5">DNA/RNA non-specific endonuclease/pyrophosphatase/phosphodiesterase domain-containing protein</fullName>
    </recommendedName>
</protein>
<keyword evidence="4" id="KW-0732">Signal</keyword>
<evidence type="ECO:0000313" key="7">
    <source>
        <dbReference type="Proteomes" id="UP001168821"/>
    </source>
</evidence>
<dbReference type="GO" id="GO:0005634">
    <property type="term" value="C:nucleus"/>
    <property type="evidence" value="ECO:0007669"/>
    <property type="project" value="TreeGrafter"/>
</dbReference>
<dbReference type="InterPro" id="IPR044929">
    <property type="entry name" value="DNA/RNA_non-sp_Endonuclease_sf"/>
</dbReference>
<dbReference type="GO" id="GO:0003676">
    <property type="term" value="F:nucleic acid binding"/>
    <property type="evidence" value="ECO:0007669"/>
    <property type="project" value="InterPro"/>
</dbReference>
<feature type="chain" id="PRO_5041204630" description="DNA/RNA non-specific endonuclease/pyrophosphatase/phosphodiesterase domain-containing protein" evidence="4">
    <location>
        <begin position="28"/>
        <end position="424"/>
    </location>
</feature>
<dbReference type="SUPFAM" id="SSF54060">
    <property type="entry name" value="His-Me finger endonucleases"/>
    <property type="match status" value="1"/>
</dbReference>
<dbReference type="GO" id="GO:0000014">
    <property type="term" value="F:single-stranded DNA endodeoxyribonuclease activity"/>
    <property type="evidence" value="ECO:0007669"/>
    <property type="project" value="TreeGrafter"/>
</dbReference>
<gene>
    <name evidence="6" type="ORF">Zmor_015659</name>
</gene>
<keyword evidence="3" id="KW-0378">Hydrolase</keyword>
<keyword evidence="2" id="KW-0540">Nuclease</keyword>
<dbReference type="InterPro" id="IPR001604">
    <property type="entry name" value="Endo_G_ENPP1-like_dom"/>
</dbReference>